<accession>A0A7J6NTU2</accession>
<keyword evidence="1" id="KW-0175">Coiled coil</keyword>
<name>A0A7J6NTU2_PEROL</name>
<feature type="transmembrane region" description="Helical" evidence="3">
    <location>
        <begin position="619"/>
        <end position="640"/>
    </location>
</feature>
<dbReference type="SUPFAM" id="SSF46565">
    <property type="entry name" value="Chaperone J-domain"/>
    <property type="match status" value="1"/>
</dbReference>
<evidence type="ECO:0000256" key="1">
    <source>
        <dbReference type="SAM" id="Coils"/>
    </source>
</evidence>
<proteinExistence type="predicted"/>
<keyword evidence="3" id="KW-0812">Transmembrane</keyword>
<dbReference type="AlphaFoldDB" id="A0A7J6NTU2"/>
<keyword evidence="3" id="KW-0472">Membrane</keyword>
<reference evidence="5 6" key="1">
    <citation type="submission" date="2020-04" db="EMBL/GenBank/DDBJ databases">
        <title>Perkinsus olseni comparative genomics.</title>
        <authorList>
            <person name="Bogema D.R."/>
        </authorList>
    </citation>
    <scope>NUCLEOTIDE SEQUENCE [LARGE SCALE GENOMIC DNA]</scope>
    <source>
        <strain evidence="5">00978-12</strain>
    </source>
</reference>
<dbReference type="PROSITE" id="PS50076">
    <property type="entry name" value="DNAJ_2"/>
    <property type="match status" value="1"/>
</dbReference>
<feature type="transmembrane region" description="Helical" evidence="3">
    <location>
        <begin position="551"/>
        <end position="569"/>
    </location>
</feature>
<evidence type="ECO:0000259" key="4">
    <source>
        <dbReference type="PROSITE" id="PS50076"/>
    </source>
</evidence>
<dbReference type="InterPro" id="IPR036869">
    <property type="entry name" value="J_dom_sf"/>
</dbReference>
<feature type="region of interest" description="Disordered" evidence="2">
    <location>
        <begin position="89"/>
        <end position="235"/>
    </location>
</feature>
<evidence type="ECO:0000313" key="5">
    <source>
        <dbReference type="EMBL" id="KAF4686461.1"/>
    </source>
</evidence>
<dbReference type="Gene3D" id="1.10.287.110">
    <property type="entry name" value="DnaJ domain"/>
    <property type="match status" value="1"/>
</dbReference>
<feature type="transmembrane region" description="Helical" evidence="3">
    <location>
        <begin position="581"/>
        <end position="599"/>
    </location>
</feature>
<keyword evidence="3" id="KW-1133">Transmembrane helix</keyword>
<feature type="compositionally biased region" description="Acidic residues" evidence="2">
    <location>
        <begin position="199"/>
        <end position="230"/>
    </location>
</feature>
<feature type="coiled-coil region" evidence="1">
    <location>
        <begin position="397"/>
        <end position="424"/>
    </location>
</feature>
<evidence type="ECO:0000313" key="6">
    <source>
        <dbReference type="Proteomes" id="UP000541610"/>
    </source>
</evidence>
<feature type="compositionally biased region" description="Low complexity" evidence="2">
    <location>
        <begin position="1129"/>
        <end position="1152"/>
    </location>
</feature>
<feature type="domain" description="J" evidence="4">
    <location>
        <begin position="316"/>
        <end position="381"/>
    </location>
</feature>
<dbReference type="Proteomes" id="UP000541610">
    <property type="component" value="Unassembled WGS sequence"/>
</dbReference>
<protein>
    <recommendedName>
        <fullName evidence="4">J domain-containing protein</fullName>
    </recommendedName>
</protein>
<feature type="region of interest" description="Disordered" evidence="2">
    <location>
        <begin position="1109"/>
        <end position="1152"/>
    </location>
</feature>
<dbReference type="OrthoDB" id="10250354at2759"/>
<feature type="transmembrane region" description="Helical" evidence="3">
    <location>
        <begin position="710"/>
        <end position="732"/>
    </location>
</feature>
<dbReference type="EMBL" id="JABANP010000221">
    <property type="protein sequence ID" value="KAF4686461.1"/>
    <property type="molecule type" value="Genomic_DNA"/>
</dbReference>
<evidence type="ECO:0000256" key="3">
    <source>
        <dbReference type="SAM" id="Phobius"/>
    </source>
</evidence>
<evidence type="ECO:0000256" key="2">
    <source>
        <dbReference type="SAM" id="MobiDB-lite"/>
    </source>
</evidence>
<comment type="caution">
    <text evidence="5">The sequence shown here is derived from an EMBL/GenBank/DDBJ whole genome shotgun (WGS) entry which is preliminary data.</text>
</comment>
<dbReference type="InterPro" id="IPR001623">
    <property type="entry name" value="DnaJ_domain"/>
</dbReference>
<dbReference type="CDD" id="cd06257">
    <property type="entry name" value="DnaJ"/>
    <property type="match status" value="1"/>
</dbReference>
<feature type="compositionally biased region" description="Basic and acidic residues" evidence="2">
    <location>
        <begin position="164"/>
        <end position="178"/>
    </location>
</feature>
<sequence length="1247" mass="138116">MACTASQSPPRGGWSPKHSNAAAAFTVMGSSISNFPPVSPALPGRDCLGYMAANGGGLGRSFSSSSSSRATGLATSASTIHLVSRPSSLHPGACKSCEEGKPERGPPLDSSLPAYGPTRGSEGGLNRPPIIRVVRSFTGERSSSASPVNRVELGADSSVGDDASPDRGHSADVTRFEPSDDSCTTRVDSAVRNGSRMGDEDDDGIGVDGEPLDEDDEVDDQQEEEEDSEKAEEPVCSTLSPVKEAAVGDRNSMEVPVAIALKWLLSTAKEEVEEWTLDLTDVGLRNVLEVVASHVRKKGRHLEEVEKEIKDAKGCDAFAFFGLDENCDIAELKKAYKEKSRELHPDKGGDEEAFVDMKAKYEDILQNADNAGDEEKSQQKGSIGWDPAERESMIKALFELRHQVILIERKIDNLTEELKRVKIRKGTSNRMKDMLPPMADRTISMWNLKRSGAAPGAGVPKPENYAKKEFIYKIHFSGICPCPPLGVKEGRRDGTSGYSGDQKVKIAVLYRMTVIRRSREDAVNGEEAYEKAHSALESVGERRPYLEEVRLVIAVSMFYGTCAILMVVANKLTLQAYASPFLSLWLQSVIAVLCLLAANRAHPHLLGLSLSASPKSLLIAMYEHLDLCIVSSLSLVFASLCLMRVDASSFQVVARALNTPMSLGLSWMLLPNSHRSTTQLEVHLFGLPFLCLDVKSSLQDLIALSLHLDYLVQVIVTAMLAILFNVAVVLQITHTSTVTYSIVSALRGGTNWGIAEHMAFTLTKDNSQEFLVEPSSVPTWWMCRKAKRQVTDQATDSEITLPYSIDLGHGQAFDWRVYVANHRWHDELLGFDGIVRATASRNEVNHHYHLFLHCGNGEKLLMTENTLRRFDKEGEMHWIKQSPRAVLKGFDEALGDLRNSGWELEELGDWYFTGTLNATIRDMVAEFFSQAIFGVALGDPSSSDWIRLLENPNVISVREDPNMLTVLDNCDLRARWVRYVRENFKILKLSKKGSKTLCWLKERHERTPRLNPSVEPVSLKVRRSALLYPSPQLKDGKEAVELATGTVVSLDLINADELLSCDSGAFFLRVKTESQSGYLRVSDAPYEEEPILVAASGVPRRFIARRFTEEEVEGRSHRQQSRPAQQPPVRVSQQSRPTQQQQQQPPVRVSQQVRPVYEASSFGWGEQQRWSVPRSPSLGEEQKWTVPRYPSPLKIGDVTDLTPNCGGYRPTPSTLEGRYRPGEASKWLLMMAEGGSRMERSRCALLS</sequence>
<feature type="compositionally biased region" description="Basic and acidic residues" evidence="2">
    <location>
        <begin position="96"/>
        <end position="106"/>
    </location>
</feature>
<organism evidence="5 6">
    <name type="scientific">Perkinsus olseni</name>
    <name type="common">Perkinsus atlanticus</name>
    <dbReference type="NCBI Taxonomy" id="32597"/>
    <lineage>
        <taxon>Eukaryota</taxon>
        <taxon>Sar</taxon>
        <taxon>Alveolata</taxon>
        <taxon>Perkinsozoa</taxon>
        <taxon>Perkinsea</taxon>
        <taxon>Perkinsida</taxon>
        <taxon>Perkinsidae</taxon>
        <taxon>Perkinsus</taxon>
    </lineage>
</organism>
<gene>
    <name evidence="5" type="ORF">FOZ60_005222</name>
</gene>
<dbReference type="SMART" id="SM00271">
    <property type="entry name" value="DnaJ"/>
    <property type="match status" value="1"/>
</dbReference>